<dbReference type="Proteomes" id="UP000230605">
    <property type="component" value="Chromosome 5"/>
</dbReference>
<evidence type="ECO:0000256" key="3">
    <source>
        <dbReference type="ARBA" id="ARBA00011964"/>
    </source>
</evidence>
<keyword evidence="7 14" id="KW-0812">Transmembrane</keyword>
<dbReference type="GO" id="GO:0005789">
    <property type="term" value="C:endoplasmic reticulum membrane"/>
    <property type="evidence" value="ECO:0007669"/>
    <property type="project" value="UniProtKB-SubCell"/>
</dbReference>
<dbReference type="PANTHER" id="PTHR12646">
    <property type="entry name" value="NOT56 - RELATED"/>
    <property type="match status" value="1"/>
</dbReference>
<proteinExistence type="inferred from homology"/>
<sequence>MPPPPIQTTRHSHVSPPIMDLIRQAWQVVIDPYYTRYTAPLQLLGDAALCVLIILKIPYTEIDWTTYMQQITLYLSGERNYAKITGSTGPLVYPAMHVHLYTLLHNLTSSGQNIFLAQQIFLGLYLFTLLLIISCYRKAGVPPYILPLLSLSKRIHSIFMLRMFNDCFAVMFLWGAIWFWQRRLWTFGTVCFTLGVGVKMTLVLALPAVGMVLWQGVGRDRAFYQAQSMVQVQGLIAYPFIMGGLSSYLTRAFEFTRQFMFKWTVNWRFVGEETFLSKPFSYGLLATHAMILYTFIVGRWTRPSLWTLPEMIHYLFDPPPKPEQTRIARRVTPDFILTSILSAMVIGCLCARSLHYQFFVYIAWSTPYLLWKSGMPVTLIYVICAAQEWAWNVYPSTNISSGVVVGCLAVTVFSIWIGTSPYLEQKRQQQTPSQPPEEQGKASHEHVE</sequence>
<dbReference type="UniPathway" id="UPA00378"/>
<feature type="compositionally biased region" description="Basic and acidic residues" evidence="15">
    <location>
        <begin position="438"/>
        <end position="448"/>
    </location>
</feature>
<dbReference type="GO" id="GO:0052925">
    <property type="term" value="F:dol-P-Man:Man(5)GlcNAc(2)-PP-Dol alpha-1,3-mannosyltransferase activity"/>
    <property type="evidence" value="ECO:0007669"/>
    <property type="project" value="UniProtKB-EC"/>
</dbReference>
<keyword evidence="10 14" id="KW-0472">Membrane</keyword>
<evidence type="ECO:0000256" key="13">
    <source>
        <dbReference type="ARBA" id="ARBA00093457"/>
    </source>
</evidence>
<feature type="transmembrane region" description="Helical" evidence="14">
    <location>
        <begin position="114"/>
        <end position="136"/>
    </location>
</feature>
<comment type="caution">
    <text evidence="16">The sequence shown here is derived from an EMBL/GenBank/DDBJ whole genome shotgun (WGS) entry which is preliminary data.</text>
</comment>
<evidence type="ECO:0000256" key="11">
    <source>
        <dbReference type="ARBA" id="ARBA00044743"/>
    </source>
</evidence>
<accession>A0A2G5H935</accession>
<comment type="pathway">
    <text evidence="2 14">Protein modification; protein glycosylation.</text>
</comment>
<name>A0A2G5H935_CERBT</name>
<protein>
    <recommendedName>
        <fullName evidence="4 14">Dol-P-Man:Man(5)GlcNAc(2)-PP-Dol alpha-1,3-mannosyltransferase</fullName>
        <ecNumber evidence="3 14">2.4.1.258</ecNumber>
    </recommendedName>
    <alternativeName>
        <fullName evidence="14">Dol-P-Man-dependent alpha(1-3)-mannosyltransferase</fullName>
    </alternativeName>
</protein>
<feature type="transmembrane region" description="Helical" evidence="14">
    <location>
        <begin position="157"/>
        <end position="180"/>
    </location>
</feature>
<comment type="subcellular location">
    <subcellularLocation>
        <location evidence="1 14">Endoplasmic reticulum membrane</location>
        <topology evidence="1 14">Multi-pass membrane protein</topology>
    </subcellularLocation>
</comment>
<evidence type="ECO:0000256" key="15">
    <source>
        <dbReference type="SAM" id="MobiDB-lite"/>
    </source>
</evidence>
<evidence type="ECO:0000256" key="10">
    <source>
        <dbReference type="ARBA" id="ARBA00023136"/>
    </source>
</evidence>
<evidence type="ECO:0000256" key="1">
    <source>
        <dbReference type="ARBA" id="ARBA00004477"/>
    </source>
</evidence>
<keyword evidence="8 14" id="KW-0256">Endoplasmic reticulum</keyword>
<dbReference type="EC" id="2.4.1.258" evidence="3 14"/>
<dbReference type="InterPro" id="IPR007873">
    <property type="entry name" value="Glycosyltransferase_ALG3"/>
</dbReference>
<evidence type="ECO:0000256" key="8">
    <source>
        <dbReference type="ARBA" id="ARBA00022824"/>
    </source>
</evidence>
<evidence type="ECO:0000256" key="9">
    <source>
        <dbReference type="ARBA" id="ARBA00022989"/>
    </source>
</evidence>
<feature type="region of interest" description="Disordered" evidence="15">
    <location>
        <begin position="426"/>
        <end position="448"/>
    </location>
</feature>
<reference evidence="16 17" key="1">
    <citation type="submission" date="2015-10" db="EMBL/GenBank/DDBJ databases">
        <title>The cercosporin biosynthetic gene cluster was horizontally transferred to several fungal lineages and shown to be expanded in Cercospora beticola based on microsynteny with recipient genomes.</title>
        <authorList>
            <person name="De Jonge R."/>
            <person name="Ebert M.K."/>
            <person name="Suttle J.C."/>
            <person name="Jurick Ii W.M."/>
            <person name="Secor G.A."/>
            <person name="Thomma B.P."/>
            <person name="Van De Peer Y."/>
            <person name="Bolton M.D."/>
        </authorList>
    </citation>
    <scope>NUCLEOTIDE SEQUENCE [LARGE SCALE GENOMIC DNA]</scope>
    <source>
        <strain evidence="16 17">09-40</strain>
    </source>
</reference>
<feature type="transmembrane region" description="Helical" evidence="14">
    <location>
        <begin position="235"/>
        <end position="253"/>
    </location>
</feature>
<dbReference type="PANTHER" id="PTHR12646:SF0">
    <property type="entry name" value="DOL-P-MAN:MAN(5)GLCNAC(2)-PP-DOL ALPHA-1,3-MANNOSYLTRANSFERASE"/>
    <property type="match status" value="1"/>
</dbReference>
<feature type="transmembrane region" description="Helical" evidence="14">
    <location>
        <begin position="399"/>
        <end position="418"/>
    </location>
</feature>
<dbReference type="OrthoDB" id="20028at2759"/>
<evidence type="ECO:0000256" key="2">
    <source>
        <dbReference type="ARBA" id="ARBA00004922"/>
    </source>
</evidence>
<organism evidence="16 17">
    <name type="scientific">Cercospora beticola</name>
    <name type="common">Sugarbeet leaf spot fungus</name>
    <dbReference type="NCBI Taxonomy" id="122368"/>
    <lineage>
        <taxon>Eukaryota</taxon>
        <taxon>Fungi</taxon>
        <taxon>Dikarya</taxon>
        <taxon>Ascomycota</taxon>
        <taxon>Pezizomycotina</taxon>
        <taxon>Dothideomycetes</taxon>
        <taxon>Dothideomycetidae</taxon>
        <taxon>Mycosphaerellales</taxon>
        <taxon>Mycosphaerellaceae</taxon>
        <taxon>Cercospora</taxon>
    </lineage>
</organism>
<comment type="function">
    <text evidence="11 14">Dol-P-Man:Man(5)GlcNAc(2)-PP-Dol alpha-1,3-mannosyltransferase that operates in the biosynthetic pathway of dolichol-linked oligosaccharides, the glycan precursors employed in protein asparagine (N)-glycosylation. The assembly of dolichol-linked oligosaccharides begins on the cytosolic side of the endoplasmic reticulum membrane and finishes in its lumen. The sequential addition of sugars to dolichol pyrophosphate produces dolichol-linked oligosaccharides containing fourteen sugars, including two GlcNAcs, nine mannoses and three glucoses. Once assembled, the oligosaccharide is transferred from the lipid to nascent proteins by oligosaccharyltransferases. In the lumen of the endoplasmic reticulum, adds the first dolichyl beta-D-mannosyl phosphate derived mannose in an alpha-1,3 linkage to Man(5)GlcNAc(2)-PP-dolichol to produce Man(6)GlcNAc(2)-PP-dolichol.</text>
</comment>
<feature type="transmembrane region" description="Helical" evidence="14">
    <location>
        <begin position="335"/>
        <end position="364"/>
    </location>
</feature>
<comment type="similarity">
    <text evidence="13">Belongs to the glycosyltransferase ALG3 family.</text>
</comment>
<feature type="transmembrane region" description="Helical" evidence="14">
    <location>
        <begin position="280"/>
        <end position="301"/>
    </location>
</feature>
<keyword evidence="5 14" id="KW-0328">Glycosyltransferase</keyword>
<evidence type="ECO:0000256" key="6">
    <source>
        <dbReference type="ARBA" id="ARBA00022679"/>
    </source>
</evidence>
<evidence type="ECO:0000256" key="5">
    <source>
        <dbReference type="ARBA" id="ARBA00022676"/>
    </source>
</evidence>
<keyword evidence="9 14" id="KW-1133">Transmembrane helix</keyword>
<dbReference type="EMBL" id="LKMD01000108">
    <property type="protein sequence ID" value="PIA89036.1"/>
    <property type="molecule type" value="Genomic_DNA"/>
</dbReference>
<evidence type="ECO:0000256" key="14">
    <source>
        <dbReference type="RuleBase" id="RU364047"/>
    </source>
</evidence>
<evidence type="ECO:0000256" key="7">
    <source>
        <dbReference type="ARBA" id="ARBA00022692"/>
    </source>
</evidence>
<evidence type="ECO:0000256" key="4">
    <source>
        <dbReference type="ARBA" id="ARBA00015561"/>
    </source>
</evidence>
<dbReference type="Pfam" id="PF05208">
    <property type="entry name" value="ALG3"/>
    <property type="match status" value="1"/>
</dbReference>
<gene>
    <name evidence="16" type="ORF">CB0940_06798</name>
</gene>
<evidence type="ECO:0000256" key="12">
    <source>
        <dbReference type="ARBA" id="ARBA00049506"/>
    </source>
</evidence>
<feature type="transmembrane region" description="Helical" evidence="14">
    <location>
        <begin position="186"/>
        <end position="214"/>
    </location>
</feature>
<evidence type="ECO:0000313" key="16">
    <source>
        <dbReference type="EMBL" id="PIA89036.1"/>
    </source>
</evidence>
<comment type="catalytic activity">
    <reaction evidence="12 14">
        <text>an alpha-D-Man-(1-&gt;2)-alpha-D-Man-(1-&gt;2)-alpha-D-Man-(1-&gt;3)-[alpha-D-Man-(1-&gt;6)]-beta-D-Man-(1-&gt;4)-beta-D-GlcNAc-(1-&gt;4)-alpha-D-GlcNAc-diphospho-di-trans,poly-cis-dolichol + a di-trans,poly-cis-dolichyl beta-D-mannosyl phosphate = an alpha-D-Man-(1-&gt;2)-alpha-D-Man-(1-&gt;2)-alpha-D-Man-(1-&gt;3)-[alpha-D-Man-(1-&gt;3)-alpha-D-Man-(1-&gt;6)]-beta-D-Man-(1-&gt;4)-beta-D-GlcNAc-(1-&gt;4)-alpha-D-GlcNAc-diphospho-di-trans,poly-cis-dolichol + a di-trans,poly-cis-dolichyl phosphate + H(+)</text>
        <dbReference type="Rhea" id="RHEA:29527"/>
        <dbReference type="Rhea" id="RHEA-COMP:19498"/>
        <dbReference type="Rhea" id="RHEA-COMP:19501"/>
        <dbReference type="Rhea" id="RHEA-COMP:19516"/>
        <dbReference type="Rhea" id="RHEA-COMP:19517"/>
        <dbReference type="ChEBI" id="CHEBI:15378"/>
        <dbReference type="ChEBI" id="CHEBI:57683"/>
        <dbReference type="ChEBI" id="CHEBI:58211"/>
        <dbReference type="ChEBI" id="CHEBI:132515"/>
        <dbReference type="ChEBI" id="CHEBI:132516"/>
        <dbReference type="EC" id="2.4.1.258"/>
    </reaction>
    <physiologicalReaction direction="left-to-right" evidence="12 14">
        <dbReference type="Rhea" id="RHEA:29528"/>
    </physiologicalReaction>
</comment>
<dbReference type="AlphaFoldDB" id="A0A2G5H935"/>
<keyword evidence="6 14" id="KW-0808">Transferase</keyword>
<evidence type="ECO:0000313" key="17">
    <source>
        <dbReference type="Proteomes" id="UP000230605"/>
    </source>
</evidence>